<evidence type="ECO:0000259" key="11">
    <source>
        <dbReference type="PROSITE" id="PS50261"/>
    </source>
</evidence>
<dbReference type="SUPFAM" id="SSF81321">
    <property type="entry name" value="Family A G protein-coupled receptor-like"/>
    <property type="match status" value="1"/>
</dbReference>
<evidence type="ECO:0000313" key="12">
    <source>
        <dbReference type="EMBL" id="KAK4027721.1"/>
    </source>
</evidence>
<dbReference type="Gene3D" id="1.20.1070.10">
    <property type="entry name" value="Rhodopsin 7-helix transmembrane proteins"/>
    <property type="match status" value="1"/>
</dbReference>
<accession>A0ABR0ARH5</accession>
<feature type="region of interest" description="Disordered" evidence="7">
    <location>
        <begin position="1341"/>
        <end position="1452"/>
    </location>
</feature>
<dbReference type="InterPro" id="IPR016187">
    <property type="entry name" value="CTDL_fold"/>
</dbReference>
<reference evidence="12 13" key="1">
    <citation type="journal article" date="2023" name="Nucleic Acids Res.">
        <title>The hologenome of Daphnia magna reveals possible DNA methylation and microbiome-mediated evolution of the host genome.</title>
        <authorList>
            <person name="Chaturvedi A."/>
            <person name="Li X."/>
            <person name="Dhandapani V."/>
            <person name="Marshall H."/>
            <person name="Kissane S."/>
            <person name="Cuenca-Cambronero M."/>
            <person name="Asole G."/>
            <person name="Calvet F."/>
            <person name="Ruiz-Romero M."/>
            <person name="Marangio P."/>
            <person name="Guigo R."/>
            <person name="Rago D."/>
            <person name="Mirbahai L."/>
            <person name="Eastwood N."/>
            <person name="Colbourne J.K."/>
            <person name="Zhou J."/>
            <person name="Mallon E."/>
            <person name="Orsini L."/>
        </authorList>
    </citation>
    <scope>NUCLEOTIDE SEQUENCE [LARGE SCALE GENOMIC DNA]</scope>
    <source>
        <strain evidence="12">LRV0_1</strain>
    </source>
</reference>
<keyword evidence="13" id="KW-1185">Reference proteome</keyword>
<dbReference type="SUPFAM" id="SSF56436">
    <property type="entry name" value="C-type lectin-like"/>
    <property type="match status" value="1"/>
</dbReference>
<evidence type="ECO:0000256" key="7">
    <source>
        <dbReference type="SAM" id="MobiDB-lite"/>
    </source>
</evidence>
<evidence type="ECO:0000256" key="9">
    <source>
        <dbReference type="SAM" id="SignalP"/>
    </source>
</evidence>
<evidence type="ECO:0000256" key="8">
    <source>
        <dbReference type="SAM" id="Phobius"/>
    </source>
</evidence>
<keyword evidence="5 8" id="KW-0472">Membrane</keyword>
<feature type="domain" description="GAIN-B" evidence="10">
    <location>
        <begin position="881"/>
        <end position="1071"/>
    </location>
</feature>
<feature type="region of interest" description="Disordered" evidence="7">
    <location>
        <begin position="503"/>
        <end position="595"/>
    </location>
</feature>
<dbReference type="InterPro" id="IPR032471">
    <property type="entry name" value="AGRL2-4_GAIN_subdom_A"/>
</dbReference>
<feature type="transmembrane region" description="Helical" evidence="8">
    <location>
        <begin position="1231"/>
        <end position="1250"/>
    </location>
</feature>
<dbReference type="Gene3D" id="3.10.100.10">
    <property type="entry name" value="Mannose-Binding Protein A, subunit A"/>
    <property type="match status" value="1"/>
</dbReference>
<feature type="domain" description="G-protein coupled receptors family 2 profile 2" evidence="11">
    <location>
        <begin position="1077"/>
        <end position="1322"/>
    </location>
</feature>
<feature type="compositionally biased region" description="Polar residues" evidence="7">
    <location>
        <begin position="1366"/>
        <end position="1396"/>
    </location>
</feature>
<keyword evidence="3 8" id="KW-0812">Transmembrane</keyword>
<evidence type="ECO:0000256" key="6">
    <source>
        <dbReference type="ARBA" id="ARBA00023157"/>
    </source>
</evidence>
<evidence type="ECO:0000256" key="2">
    <source>
        <dbReference type="ARBA" id="ARBA00022475"/>
    </source>
</evidence>
<feature type="transmembrane region" description="Helical" evidence="8">
    <location>
        <begin position="1299"/>
        <end position="1321"/>
    </location>
</feature>
<dbReference type="Gene3D" id="2.60.220.50">
    <property type="match status" value="1"/>
</dbReference>
<dbReference type="Proteomes" id="UP001234178">
    <property type="component" value="Unassembled WGS sequence"/>
</dbReference>
<gene>
    <name evidence="12" type="ORF">OUZ56_016769</name>
</gene>
<keyword evidence="6" id="KW-1015">Disulfide bond</keyword>
<feature type="compositionally biased region" description="Low complexity" evidence="7">
    <location>
        <begin position="1422"/>
        <end position="1437"/>
    </location>
</feature>
<feature type="transmembrane region" description="Helical" evidence="8">
    <location>
        <begin position="1143"/>
        <end position="1163"/>
    </location>
</feature>
<feature type="chain" id="PRO_5047324074" evidence="9">
    <location>
        <begin position="20"/>
        <end position="1510"/>
    </location>
</feature>
<dbReference type="PANTHER" id="PTHR12011">
    <property type="entry name" value="ADHESION G-PROTEIN COUPLED RECEPTOR"/>
    <property type="match status" value="1"/>
</dbReference>
<evidence type="ECO:0000256" key="3">
    <source>
        <dbReference type="ARBA" id="ARBA00022692"/>
    </source>
</evidence>
<keyword evidence="4 8" id="KW-1133">Transmembrane helix</keyword>
<evidence type="ECO:0000313" key="13">
    <source>
        <dbReference type="Proteomes" id="UP001234178"/>
    </source>
</evidence>
<feature type="compositionally biased region" description="Polar residues" evidence="7">
    <location>
        <begin position="646"/>
        <end position="660"/>
    </location>
</feature>
<feature type="signal peptide" evidence="9">
    <location>
        <begin position="1"/>
        <end position="19"/>
    </location>
</feature>
<organism evidence="12 13">
    <name type="scientific">Daphnia magna</name>
    <dbReference type="NCBI Taxonomy" id="35525"/>
    <lineage>
        <taxon>Eukaryota</taxon>
        <taxon>Metazoa</taxon>
        <taxon>Ecdysozoa</taxon>
        <taxon>Arthropoda</taxon>
        <taxon>Crustacea</taxon>
        <taxon>Branchiopoda</taxon>
        <taxon>Diplostraca</taxon>
        <taxon>Cladocera</taxon>
        <taxon>Anomopoda</taxon>
        <taxon>Daphniidae</taxon>
        <taxon>Daphnia</taxon>
    </lineage>
</organism>
<comment type="subcellular location">
    <subcellularLocation>
        <location evidence="1">Cell membrane</location>
        <topology evidence="1">Multi-pass membrane protein</topology>
    </subcellularLocation>
</comment>
<dbReference type="InterPro" id="IPR016186">
    <property type="entry name" value="C-type_lectin-like/link_sf"/>
</dbReference>
<dbReference type="SMART" id="SM00034">
    <property type="entry name" value="CLECT"/>
    <property type="match status" value="1"/>
</dbReference>
<dbReference type="Pfam" id="PF01825">
    <property type="entry name" value="GPS"/>
    <property type="match status" value="1"/>
</dbReference>
<feature type="transmembrane region" description="Helical" evidence="8">
    <location>
        <begin position="1111"/>
        <end position="1131"/>
    </location>
</feature>
<dbReference type="InterPro" id="IPR001304">
    <property type="entry name" value="C-type_lectin-like"/>
</dbReference>
<feature type="compositionally biased region" description="Low complexity" evidence="7">
    <location>
        <begin position="507"/>
        <end position="595"/>
    </location>
</feature>
<dbReference type="Pfam" id="PF16489">
    <property type="entry name" value="GAIN"/>
    <property type="match status" value="1"/>
</dbReference>
<evidence type="ECO:0000256" key="1">
    <source>
        <dbReference type="ARBA" id="ARBA00004651"/>
    </source>
</evidence>
<evidence type="ECO:0000256" key="4">
    <source>
        <dbReference type="ARBA" id="ARBA00022989"/>
    </source>
</evidence>
<dbReference type="SMART" id="SM00303">
    <property type="entry name" value="GPS"/>
    <property type="match status" value="1"/>
</dbReference>
<evidence type="ECO:0000256" key="5">
    <source>
        <dbReference type="ARBA" id="ARBA00023136"/>
    </source>
</evidence>
<evidence type="ECO:0000259" key="10">
    <source>
        <dbReference type="PROSITE" id="PS50221"/>
    </source>
</evidence>
<feature type="transmembrane region" description="Helical" evidence="8">
    <location>
        <begin position="1079"/>
        <end position="1099"/>
    </location>
</feature>
<feature type="compositionally biased region" description="Low complexity" evidence="7">
    <location>
        <begin position="612"/>
        <end position="645"/>
    </location>
</feature>
<sequence>MLGSMLSAFMLAVNLLSRGGNNVWKQSNVRSLGCYSPFDLQAVVTNGAGSNEIGFSACFMCYTNFILIRGVQCMCIDDRTINELIPVDETYCDILCDEISQPSNNETFMCGGNLGANFYCNRQAGSICLDANPNQSAKNIYRNFDADDEDDFQLMLPCLDLGCGRPETKDRINLVYAEYFPNLNPEDCIIYCTYVKTSYAHAGWISSNNQMYPTCVCSNATRQPHPTDPPCAEGTCPPPLNPVRLIAGDANDRQAQSCGNLDAAYPNWSVFCTTTVVRPVNGTPYCAAFQTPYNSSWDVCPVSATSTQKTSSLSLTTPASQNNKCQSRNKSQFKEVPKKLWGGNFVGNGNCANHSRLYNGSCYYTGSLSDNDMENVDDWRNASAKYCNEIYDGHLLALETEDEKNFVADEFLLSNLGEDGTMRPFLTSGMKTSASTEYWSLPNDVQIQIANVSNWGVELVNCADNYPSYLVLYYEMETQDYGSWQFTRDESSRHFVCEYIEPEDVETTSPSTTSLSTSTSTSTPTTSTSTTTPTTSTSTTTPTTSTSTTTPTTSTSTTTPTTSTSTTTPTTSTSTTTPTTSTSTTTPTTSTTTIAPTTLLSTLSLTPILSTVSTLETSSTTPSSSSTEETTAESTISSSTSAPTTFETTSDNIPSSTTKPTLVPESNHKSCPCVATDMYHVNWTIRANTTKTQTCRPGAQGTASWSCDLIANQCSLRTKQPNFDDCQSQELQEIADEIADYDTELNTVWENLLDFTQPNDTYFGHEIDYILGLVTDLLDRQDEQMNDTSNHLEFQINTTQSGVRILNNLISHDLQWEQLDQSNRSQSALLLLNVSEDMSFRLADVAEMDNLSLRCEIQLTNLTFSSSYWDGGPKEVYDCYLNAVTASEVFLQFPSSSQFNSDSTYLLLPEEAVAVGRRHKAAGLLISHSILQQLLPGQNSVAGDQKQINSPLISYSLRNDETDEENVSNVSTNIPEGTFVQFVYQHAKEAKDPPVRILHRDLDPGETPSPVIGSAFCAFLSYHASSFNVDGTTWIWDGQGCTLESTNRTHTLCKCSHLTGFSALMDFHEYTGESRPLEITSFTCSLASAISLAITFTVLTVLRSIKTDRTVITQNLCVFLMVSHILALTTLDRHYLKLDDVTCAIMGVLLHFSLLVSFMWMGIEGVRLCRMVVYVFNLCDWTFYYVLAANLVPSIIVGTTLFVAHFTTGIIPAYAGDETCWLNGENYKWSFAGPIAVIIIANVVFAIIAVRSSWNLKQNIDRSIEEKIRNAAALSLSLTCFLGISWLSGFLLYTETLVFAYIFTITNGLQGVTIMLFRCILNDEVRNAIKERWRRHRDNRMGKWSSTMTNNTNSQRRQSVVGPESKSGTNRKLTQTNSRLSNLSNATKTTETTIVPNNRLPERMQRRNLRTFSGSEFSETEYSSGTRGSFSSTGSYRPNSSEKQEPITVNNGVRESRRVSFLVQDPTLPSTSLSSGFYQVNPNNLSNNTSVVSRRPGHLMFLEQDPSAFF</sequence>
<dbReference type="InterPro" id="IPR000203">
    <property type="entry name" value="GPS"/>
</dbReference>
<dbReference type="EMBL" id="JAOYFB010000038">
    <property type="protein sequence ID" value="KAK4027721.1"/>
    <property type="molecule type" value="Genomic_DNA"/>
</dbReference>
<feature type="compositionally biased region" description="Polar residues" evidence="7">
    <location>
        <begin position="1344"/>
        <end position="1358"/>
    </location>
</feature>
<dbReference type="PANTHER" id="PTHR12011:SF347">
    <property type="entry name" value="FI21270P1-RELATED"/>
    <property type="match status" value="1"/>
</dbReference>
<feature type="transmembrane region" description="Helical" evidence="8">
    <location>
        <begin position="1271"/>
        <end position="1293"/>
    </location>
</feature>
<feature type="compositionally biased region" description="Polar residues" evidence="7">
    <location>
        <begin position="1410"/>
        <end position="1421"/>
    </location>
</feature>
<dbReference type="InterPro" id="IPR057244">
    <property type="entry name" value="GAIN_B"/>
</dbReference>
<dbReference type="InterPro" id="IPR017981">
    <property type="entry name" value="GPCR_2-like_7TM"/>
</dbReference>
<keyword evidence="2" id="KW-1003">Cell membrane</keyword>
<keyword evidence="9" id="KW-0732">Signal</keyword>
<dbReference type="InterPro" id="IPR046338">
    <property type="entry name" value="GAIN_dom_sf"/>
</dbReference>
<dbReference type="InterPro" id="IPR000832">
    <property type="entry name" value="GPCR_2_secretin-like"/>
</dbReference>
<dbReference type="PROSITE" id="PS50221">
    <property type="entry name" value="GAIN_B"/>
    <property type="match status" value="1"/>
</dbReference>
<dbReference type="Pfam" id="PF00002">
    <property type="entry name" value="7tm_2"/>
    <property type="match status" value="1"/>
</dbReference>
<name>A0ABR0ARH5_9CRUS</name>
<dbReference type="PROSITE" id="PS50261">
    <property type="entry name" value="G_PROTEIN_RECEP_F2_4"/>
    <property type="match status" value="1"/>
</dbReference>
<feature type="region of interest" description="Disordered" evidence="7">
    <location>
        <begin position="612"/>
        <end position="667"/>
    </location>
</feature>
<dbReference type="PRINTS" id="PR00249">
    <property type="entry name" value="GPCRSECRETIN"/>
</dbReference>
<proteinExistence type="predicted"/>
<feature type="transmembrane region" description="Helical" evidence="8">
    <location>
        <begin position="1183"/>
        <end position="1211"/>
    </location>
</feature>
<comment type="caution">
    <text evidence="12">The sequence shown here is derived from an EMBL/GenBank/DDBJ whole genome shotgun (WGS) entry which is preliminary data.</text>
</comment>
<protein>
    <submittedName>
        <fullName evidence="12">Uncharacterized protein</fullName>
    </submittedName>
</protein>